<evidence type="ECO:0000313" key="6">
    <source>
        <dbReference type="Proteomes" id="UP001595722"/>
    </source>
</evidence>
<dbReference type="Pfam" id="PF04280">
    <property type="entry name" value="Tim44"/>
    <property type="match status" value="1"/>
</dbReference>
<gene>
    <name evidence="5" type="ORF">ACFOMG_01840</name>
</gene>
<feature type="chain" id="PRO_5045652375" evidence="3">
    <location>
        <begin position="24"/>
        <end position="275"/>
    </location>
</feature>
<protein>
    <submittedName>
        <fullName evidence="5">Tim44 domain-containing protein</fullName>
    </submittedName>
</protein>
<feature type="domain" description="Tim44-like" evidence="4">
    <location>
        <begin position="144"/>
        <end position="274"/>
    </location>
</feature>
<dbReference type="EMBL" id="JBHRYB010000001">
    <property type="protein sequence ID" value="MFC3678852.1"/>
    <property type="molecule type" value="Genomic_DNA"/>
</dbReference>
<name>A0ABV7VQ64_9GAMM</name>
<organism evidence="5 6">
    <name type="scientific">Bacterioplanoides pacificum</name>
    <dbReference type="NCBI Taxonomy" id="1171596"/>
    <lineage>
        <taxon>Bacteria</taxon>
        <taxon>Pseudomonadati</taxon>
        <taxon>Pseudomonadota</taxon>
        <taxon>Gammaproteobacteria</taxon>
        <taxon>Oceanospirillales</taxon>
        <taxon>Oceanospirillaceae</taxon>
        <taxon>Bacterioplanoides</taxon>
    </lineage>
</organism>
<dbReference type="InterPro" id="IPR007379">
    <property type="entry name" value="Tim44-like_dom"/>
</dbReference>
<dbReference type="PANTHER" id="PTHR41542:SF1">
    <property type="entry name" value="BLL5807 PROTEIN"/>
    <property type="match status" value="1"/>
</dbReference>
<feature type="transmembrane region" description="Helical" evidence="2">
    <location>
        <begin position="95"/>
        <end position="113"/>
    </location>
</feature>
<sequence>MKSFLTLLTSLCLIFAVAGEAHAKRFGGGGFGKSYKTTPFKKSEPQKQQQQQPASGKKNAGKGMMGGLLGGLLAGGLFAYLLGNGAFEGIQFMDILLLAVLAFVALKVFRSMAGAQRQPVAQGAAGYAQTLQNRDNFAQESHNAADQQTPFNLPQGFDADAFIEGALQHYRTVQQAWNDGQLDIIEEYVSAPLFAGLKQQREKLMVPPQTEILSLSAEIVRADQQGNMAEISILFRGLCKDELEKSEDGIFDTWHLERDTSIAQSSWIIVGIEAE</sequence>
<evidence type="ECO:0000256" key="3">
    <source>
        <dbReference type="SAM" id="SignalP"/>
    </source>
</evidence>
<feature type="compositionally biased region" description="Low complexity" evidence="1">
    <location>
        <begin position="46"/>
        <end position="60"/>
    </location>
</feature>
<keyword evidence="2" id="KW-0472">Membrane</keyword>
<accession>A0ABV7VQ64</accession>
<dbReference type="PANTHER" id="PTHR41542">
    <property type="entry name" value="BLL5807 PROTEIN"/>
    <property type="match status" value="1"/>
</dbReference>
<reference evidence="6" key="1">
    <citation type="journal article" date="2019" name="Int. J. Syst. Evol. Microbiol.">
        <title>The Global Catalogue of Microorganisms (GCM) 10K type strain sequencing project: providing services to taxonomists for standard genome sequencing and annotation.</title>
        <authorList>
            <consortium name="The Broad Institute Genomics Platform"/>
            <consortium name="The Broad Institute Genome Sequencing Center for Infectious Disease"/>
            <person name="Wu L."/>
            <person name="Ma J."/>
        </authorList>
    </citation>
    <scope>NUCLEOTIDE SEQUENCE [LARGE SCALE GENOMIC DNA]</scope>
    <source>
        <strain evidence="6">KCTC 42424</strain>
    </source>
</reference>
<dbReference type="SMART" id="SM00978">
    <property type="entry name" value="Tim44"/>
    <property type="match status" value="1"/>
</dbReference>
<dbReference type="Gene3D" id="3.10.450.240">
    <property type="match status" value="1"/>
</dbReference>
<keyword evidence="2" id="KW-1133">Transmembrane helix</keyword>
<comment type="caution">
    <text evidence="5">The sequence shown here is derived from an EMBL/GenBank/DDBJ whole genome shotgun (WGS) entry which is preliminary data.</text>
</comment>
<proteinExistence type="predicted"/>
<evidence type="ECO:0000313" key="5">
    <source>
        <dbReference type="EMBL" id="MFC3678852.1"/>
    </source>
</evidence>
<evidence type="ECO:0000259" key="4">
    <source>
        <dbReference type="SMART" id="SM00978"/>
    </source>
</evidence>
<keyword evidence="6" id="KW-1185">Reference proteome</keyword>
<keyword evidence="3" id="KW-0732">Signal</keyword>
<feature type="region of interest" description="Disordered" evidence="1">
    <location>
        <begin position="37"/>
        <end position="60"/>
    </location>
</feature>
<evidence type="ECO:0000256" key="2">
    <source>
        <dbReference type="SAM" id="Phobius"/>
    </source>
</evidence>
<dbReference type="InterPro" id="IPR032710">
    <property type="entry name" value="NTF2-like_dom_sf"/>
</dbReference>
<dbReference type="Proteomes" id="UP001595722">
    <property type="component" value="Unassembled WGS sequence"/>
</dbReference>
<keyword evidence="2" id="KW-0812">Transmembrane</keyword>
<dbReference type="RefSeq" id="WP_376864398.1">
    <property type="nucleotide sequence ID" value="NZ_JBHRYB010000001.1"/>
</dbReference>
<feature type="transmembrane region" description="Helical" evidence="2">
    <location>
        <begin position="63"/>
        <end position="83"/>
    </location>
</feature>
<dbReference type="SUPFAM" id="SSF54427">
    <property type="entry name" value="NTF2-like"/>
    <property type="match status" value="1"/>
</dbReference>
<evidence type="ECO:0000256" key="1">
    <source>
        <dbReference type="SAM" id="MobiDB-lite"/>
    </source>
</evidence>
<feature type="signal peptide" evidence="3">
    <location>
        <begin position="1"/>
        <end position="23"/>
    </location>
</feature>